<comment type="caution">
    <text evidence="1">The sequence shown here is derived from an EMBL/GenBank/DDBJ whole genome shotgun (WGS) entry which is preliminary data.</text>
</comment>
<gene>
    <name evidence="1" type="ORF">FHS29_000053</name>
</gene>
<dbReference type="Proteomes" id="UP000547510">
    <property type="component" value="Unassembled WGS sequence"/>
</dbReference>
<dbReference type="RefSeq" id="WP_312864670.1">
    <property type="nucleotide sequence ID" value="NZ_JACHJN010000001.1"/>
</dbReference>
<evidence type="ECO:0000313" key="2">
    <source>
        <dbReference type="Proteomes" id="UP000547510"/>
    </source>
</evidence>
<dbReference type="InterPro" id="IPR023214">
    <property type="entry name" value="HAD_sf"/>
</dbReference>
<proteinExistence type="predicted"/>
<reference evidence="1 2" key="1">
    <citation type="submission" date="2020-08" db="EMBL/GenBank/DDBJ databases">
        <title>Genomic Encyclopedia of Type Strains, Phase III (KMG-III): the genomes of soil and plant-associated and newly described type strains.</title>
        <authorList>
            <person name="Whitman W."/>
        </authorList>
    </citation>
    <scope>NUCLEOTIDE SEQUENCE [LARGE SCALE GENOMIC DNA]</scope>
    <source>
        <strain evidence="1 2">CECT 8640</strain>
    </source>
</reference>
<accession>A0A841C978</accession>
<protein>
    <submittedName>
        <fullName evidence="1">Putative hydrolase of the HAD superfamily</fullName>
    </submittedName>
</protein>
<dbReference type="Pfam" id="PF00702">
    <property type="entry name" value="Hydrolase"/>
    <property type="match status" value="1"/>
</dbReference>
<sequence length="215" mass="23623">MGGTERRIDAVVLDWGGVLTVSVPAFIEDWLRREDVDRERYGVTMRDWMGRDALPDNPVSRLETGELAVEAFERLLAAELVTLDGREIAAKGLLRRMFGSAHPDPAMVGLVRDLRARGVRTVLLSNSWGEGYPEDLLLELFDTVVISGRVGLRKPDPRIFEHTLEVVGLPAHRCAFVDDAPVNVAGARAVGLHAHRHTDAESTRAVLTELLGATA</sequence>
<dbReference type="PANTHER" id="PTHR47829:SF1">
    <property type="entry name" value="HAD FAMILY PHOSPHATASE"/>
    <property type="match status" value="1"/>
</dbReference>
<keyword evidence="1" id="KW-0378">Hydrolase</keyword>
<dbReference type="PRINTS" id="PR00413">
    <property type="entry name" value="HADHALOGNASE"/>
</dbReference>
<keyword evidence="2" id="KW-1185">Reference proteome</keyword>
<dbReference type="InterPro" id="IPR006439">
    <property type="entry name" value="HAD-SF_hydro_IA"/>
</dbReference>
<evidence type="ECO:0000313" key="1">
    <source>
        <dbReference type="EMBL" id="MBB5953483.1"/>
    </source>
</evidence>
<organism evidence="1 2">
    <name type="scientific">Saccharothrix tamanrassetensis</name>
    <dbReference type="NCBI Taxonomy" id="1051531"/>
    <lineage>
        <taxon>Bacteria</taxon>
        <taxon>Bacillati</taxon>
        <taxon>Actinomycetota</taxon>
        <taxon>Actinomycetes</taxon>
        <taxon>Pseudonocardiales</taxon>
        <taxon>Pseudonocardiaceae</taxon>
        <taxon>Saccharothrix</taxon>
    </lineage>
</organism>
<dbReference type="Gene3D" id="3.40.50.1000">
    <property type="entry name" value="HAD superfamily/HAD-like"/>
    <property type="match status" value="1"/>
</dbReference>
<dbReference type="InterPro" id="IPR036412">
    <property type="entry name" value="HAD-like_sf"/>
</dbReference>
<dbReference type="Gene3D" id="1.10.150.240">
    <property type="entry name" value="Putative phosphatase, domain 2"/>
    <property type="match status" value="1"/>
</dbReference>
<name>A0A841C978_9PSEU</name>
<dbReference type="AlphaFoldDB" id="A0A841C978"/>
<dbReference type="SUPFAM" id="SSF56784">
    <property type="entry name" value="HAD-like"/>
    <property type="match status" value="1"/>
</dbReference>
<dbReference type="SFLD" id="SFLDG01129">
    <property type="entry name" value="C1.5:_HAD__Beta-PGM__Phosphata"/>
    <property type="match status" value="1"/>
</dbReference>
<dbReference type="GO" id="GO:0016787">
    <property type="term" value="F:hydrolase activity"/>
    <property type="evidence" value="ECO:0007669"/>
    <property type="project" value="UniProtKB-KW"/>
</dbReference>
<dbReference type="CDD" id="cd02603">
    <property type="entry name" value="HAD_sEH-N_like"/>
    <property type="match status" value="1"/>
</dbReference>
<dbReference type="EMBL" id="JACHJN010000001">
    <property type="protein sequence ID" value="MBB5953483.1"/>
    <property type="molecule type" value="Genomic_DNA"/>
</dbReference>
<dbReference type="InterPro" id="IPR023198">
    <property type="entry name" value="PGP-like_dom2"/>
</dbReference>
<dbReference type="NCBIfam" id="TIGR01509">
    <property type="entry name" value="HAD-SF-IA-v3"/>
    <property type="match status" value="1"/>
</dbReference>
<dbReference type="SFLD" id="SFLDS00003">
    <property type="entry name" value="Haloacid_Dehalogenase"/>
    <property type="match status" value="1"/>
</dbReference>
<dbReference type="InterPro" id="IPR052898">
    <property type="entry name" value="ACAD10-like"/>
</dbReference>
<dbReference type="PANTHER" id="PTHR47829">
    <property type="entry name" value="HYDROLASE, PUTATIVE (AFU_ORTHOLOGUE AFUA_1G12880)-RELATED"/>
    <property type="match status" value="1"/>
</dbReference>